<evidence type="ECO:0000256" key="3">
    <source>
        <dbReference type="ARBA" id="ARBA00023163"/>
    </source>
</evidence>
<dbReference type="RefSeq" id="WP_091935963.1">
    <property type="nucleotide sequence ID" value="NZ_FNCY01000004.1"/>
</dbReference>
<feature type="domain" description="HTH luxR-type" evidence="4">
    <location>
        <begin position="253"/>
        <end position="318"/>
    </location>
</feature>
<evidence type="ECO:0000256" key="1">
    <source>
        <dbReference type="ARBA" id="ARBA00023015"/>
    </source>
</evidence>
<dbReference type="Proteomes" id="UP000198607">
    <property type="component" value="Unassembled WGS sequence"/>
</dbReference>
<sequence length="326" mass="36858">MEQFSRLVLELYGAAHECTLTEFDSHALKLTKEYIGFDSAAIMGIVYSPEHGVRVQSIHLHNQPIDKLLERNNLRSEDGLFLKAARNKGSSIIADARFDNRNKPDMRQYCKKFEVAHGLTLVDNGITRFNLDTISLWRARPKDAYDAKDKKSSELILPHFFKARAINQKINIDNAKATSRQISLLAGFDGCLQFLDEATIEVLTGEWENWGPPILPASFMGTLRRHGTRQYLGKTFVAHCTVHERYLVILLTLRRRCQDLTEAESNVAQLAVRGLSYKEIAKELGRSPATVRNQLHSAYLKRGVSNKLALAHSLSDQFRKLHAADG</sequence>
<dbReference type="InterPro" id="IPR036388">
    <property type="entry name" value="WH-like_DNA-bd_sf"/>
</dbReference>
<reference evidence="5 6" key="1">
    <citation type="submission" date="2016-10" db="EMBL/GenBank/DDBJ databases">
        <authorList>
            <person name="de Groot N.N."/>
        </authorList>
    </citation>
    <scope>NUCLEOTIDE SEQUENCE [LARGE SCALE GENOMIC DNA]</scope>
    <source>
        <strain evidence="5 6">DSM 5885</strain>
    </source>
</reference>
<keyword evidence="6" id="KW-1185">Reference proteome</keyword>
<dbReference type="Pfam" id="PF08281">
    <property type="entry name" value="Sigma70_r4_2"/>
    <property type="match status" value="1"/>
</dbReference>
<dbReference type="InterPro" id="IPR013249">
    <property type="entry name" value="RNA_pol_sigma70_r4_t2"/>
</dbReference>
<dbReference type="SUPFAM" id="SSF46894">
    <property type="entry name" value="C-terminal effector domain of the bipartite response regulators"/>
    <property type="match status" value="1"/>
</dbReference>
<gene>
    <name evidence="5" type="ORF">SAMN05660652_01434</name>
</gene>
<dbReference type="PANTHER" id="PTHR43214:SF41">
    <property type="entry name" value="NITRATE_NITRITE RESPONSE REGULATOR PROTEIN NARP"/>
    <property type="match status" value="1"/>
</dbReference>
<dbReference type="GO" id="GO:0016987">
    <property type="term" value="F:sigma factor activity"/>
    <property type="evidence" value="ECO:0007669"/>
    <property type="project" value="InterPro"/>
</dbReference>
<dbReference type="GO" id="GO:0003677">
    <property type="term" value="F:DNA binding"/>
    <property type="evidence" value="ECO:0007669"/>
    <property type="project" value="UniProtKB-KW"/>
</dbReference>
<dbReference type="InterPro" id="IPR039420">
    <property type="entry name" value="WalR-like"/>
</dbReference>
<evidence type="ECO:0000313" key="5">
    <source>
        <dbReference type="EMBL" id="SDH22078.1"/>
    </source>
</evidence>
<keyword evidence="1" id="KW-0805">Transcription regulation</keyword>
<dbReference type="PANTHER" id="PTHR43214">
    <property type="entry name" value="TWO-COMPONENT RESPONSE REGULATOR"/>
    <property type="match status" value="1"/>
</dbReference>
<organism evidence="5 6">
    <name type="scientific">Propionivibrio dicarboxylicus</name>
    <dbReference type="NCBI Taxonomy" id="83767"/>
    <lineage>
        <taxon>Bacteria</taxon>
        <taxon>Pseudomonadati</taxon>
        <taxon>Pseudomonadota</taxon>
        <taxon>Betaproteobacteria</taxon>
        <taxon>Rhodocyclales</taxon>
        <taxon>Rhodocyclaceae</taxon>
        <taxon>Propionivibrio</taxon>
    </lineage>
</organism>
<dbReference type="SMART" id="SM00421">
    <property type="entry name" value="HTH_LUXR"/>
    <property type="match status" value="1"/>
</dbReference>
<keyword evidence="2" id="KW-0238">DNA-binding</keyword>
<dbReference type="PROSITE" id="PS00622">
    <property type="entry name" value="HTH_LUXR_1"/>
    <property type="match status" value="1"/>
</dbReference>
<dbReference type="EMBL" id="FNCY01000004">
    <property type="protein sequence ID" value="SDH22078.1"/>
    <property type="molecule type" value="Genomic_DNA"/>
</dbReference>
<name>A0A1G8AMB3_9RHOO</name>
<evidence type="ECO:0000256" key="2">
    <source>
        <dbReference type="ARBA" id="ARBA00023125"/>
    </source>
</evidence>
<dbReference type="InterPro" id="IPR000792">
    <property type="entry name" value="Tscrpt_reg_LuxR_C"/>
</dbReference>
<evidence type="ECO:0000259" key="4">
    <source>
        <dbReference type="PROSITE" id="PS50043"/>
    </source>
</evidence>
<dbReference type="CDD" id="cd06170">
    <property type="entry name" value="LuxR_C_like"/>
    <property type="match status" value="1"/>
</dbReference>
<dbReference type="GO" id="GO:0006352">
    <property type="term" value="P:DNA-templated transcription initiation"/>
    <property type="evidence" value="ECO:0007669"/>
    <property type="project" value="InterPro"/>
</dbReference>
<evidence type="ECO:0000313" key="6">
    <source>
        <dbReference type="Proteomes" id="UP000198607"/>
    </source>
</evidence>
<dbReference type="PRINTS" id="PR00038">
    <property type="entry name" value="HTHLUXR"/>
</dbReference>
<dbReference type="PROSITE" id="PS50043">
    <property type="entry name" value="HTH_LUXR_2"/>
    <property type="match status" value="1"/>
</dbReference>
<protein>
    <submittedName>
        <fullName evidence="5">Regulatory protein, luxR family</fullName>
    </submittedName>
</protein>
<dbReference type="Gene3D" id="1.10.10.10">
    <property type="entry name" value="Winged helix-like DNA-binding domain superfamily/Winged helix DNA-binding domain"/>
    <property type="match status" value="1"/>
</dbReference>
<accession>A0A1G8AMB3</accession>
<dbReference type="STRING" id="83767.SAMN05660652_01434"/>
<keyword evidence="3" id="KW-0804">Transcription</keyword>
<dbReference type="InterPro" id="IPR016032">
    <property type="entry name" value="Sig_transdc_resp-reg_C-effctor"/>
</dbReference>
<proteinExistence type="predicted"/>
<dbReference type="OrthoDB" id="8768171at2"/>
<dbReference type="AlphaFoldDB" id="A0A1G8AMB3"/>